<sequence>MPRTPTPRATRTPRRGGFGRELAGALAVGLSVLAVVIVVFQVLAWARGVPGPGTAMVLGHLGAAVLAVLVQRVADRTSGWPATAAALGVAVITGATMWVLWWA</sequence>
<dbReference type="STRING" id="1912961.BU204_16355"/>
<keyword evidence="3" id="KW-1185">Reference proteome</keyword>
<protein>
    <submittedName>
        <fullName evidence="2">Uncharacterized protein</fullName>
    </submittedName>
</protein>
<evidence type="ECO:0000313" key="3">
    <source>
        <dbReference type="Proteomes" id="UP000185596"/>
    </source>
</evidence>
<name>A0A1Q8CQB9_9PSEU</name>
<evidence type="ECO:0000256" key="1">
    <source>
        <dbReference type="SAM" id="Phobius"/>
    </source>
</evidence>
<keyword evidence="1" id="KW-0472">Membrane</keyword>
<proteinExistence type="predicted"/>
<evidence type="ECO:0000313" key="2">
    <source>
        <dbReference type="EMBL" id="OLF16529.1"/>
    </source>
</evidence>
<dbReference type="Proteomes" id="UP000185596">
    <property type="component" value="Unassembled WGS sequence"/>
</dbReference>
<keyword evidence="1" id="KW-0812">Transmembrane</keyword>
<feature type="transmembrane region" description="Helical" evidence="1">
    <location>
        <begin position="52"/>
        <end position="70"/>
    </location>
</feature>
<keyword evidence="1" id="KW-1133">Transmembrane helix</keyword>
<dbReference type="AlphaFoldDB" id="A0A1Q8CQB9"/>
<gene>
    <name evidence="2" type="ORF">BU204_16355</name>
</gene>
<comment type="caution">
    <text evidence="2">The sequence shown here is derived from an EMBL/GenBank/DDBJ whole genome shotgun (WGS) entry which is preliminary data.</text>
</comment>
<reference evidence="2 3" key="1">
    <citation type="submission" date="2016-12" db="EMBL/GenBank/DDBJ databases">
        <title>The draft genome sequence of Actinophytocola sp. 11-183.</title>
        <authorList>
            <person name="Wang W."/>
            <person name="Yuan L."/>
        </authorList>
    </citation>
    <scope>NUCLEOTIDE SEQUENCE [LARGE SCALE GENOMIC DNA]</scope>
    <source>
        <strain evidence="2 3">11-183</strain>
    </source>
</reference>
<accession>A0A1Q8CQB9</accession>
<organism evidence="2 3">
    <name type="scientific">Actinophytocola xanthii</name>
    <dbReference type="NCBI Taxonomy" id="1912961"/>
    <lineage>
        <taxon>Bacteria</taxon>
        <taxon>Bacillati</taxon>
        <taxon>Actinomycetota</taxon>
        <taxon>Actinomycetes</taxon>
        <taxon>Pseudonocardiales</taxon>
        <taxon>Pseudonocardiaceae</taxon>
    </lineage>
</organism>
<feature type="transmembrane region" description="Helical" evidence="1">
    <location>
        <begin position="82"/>
        <end position="101"/>
    </location>
</feature>
<dbReference type="EMBL" id="MSIE01000029">
    <property type="protein sequence ID" value="OLF16529.1"/>
    <property type="molecule type" value="Genomic_DNA"/>
</dbReference>
<feature type="transmembrane region" description="Helical" evidence="1">
    <location>
        <begin position="21"/>
        <end position="46"/>
    </location>
</feature>